<keyword evidence="10" id="KW-1185">Reference proteome</keyword>
<dbReference type="NCBIfam" id="TIGR00914">
    <property type="entry name" value="2A0601"/>
    <property type="match status" value="1"/>
</dbReference>
<evidence type="ECO:0000256" key="5">
    <source>
        <dbReference type="ARBA" id="ARBA00022692"/>
    </source>
</evidence>
<dbReference type="Gene3D" id="3.30.70.1320">
    <property type="entry name" value="Multidrug efflux transporter AcrB pore domain like"/>
    <property type="match status" value="1"/>
</dbReference>
<dbReference type="Proteomes" id="UP000274483">
    <property type="component" value="Chromosome"/>
</dbReference>
<feature type="transmembrane region" description="Helical" evidence="8">
    <location>
        <begin position="878"/>
        <end position="897"/>
    </location>
</feature>
<evidence type="ECO:0000256" key="1">
    <source>
        <dbReference type="ARBA" id="ARBA00004651"/>
    </source>
</evidence>
<protein>
    <submittedName>
        <fullName evidence="9">Efflux RND transporter permease subunit</fullName>
    </submittedName>
</protein>
<feature type="transmembrane region" description="Helical" evidence="8">
    <location>
        <begin position="342"/>
        <end position="361"/>
    </location>
</feature>
<feature type="transmembrane region" description="Helical" evidence="8">
    <location>
        <begin position="451"/>
        <end position="471"/>
    </location>
</feature>
<dbReference type="RefSeq" id="WP_124758238.1">
    <property type="nucleotide sequence ID" value="NZ_CBCRWA010000001.1"/>
</dbReference>
<dbReference type="Gene3D" id="3.30.70.1430">
    <property type="entry name" value="Multidrug efflux transporter AcrB pore domain"/>
    <property type="match status" value="2"/>
</dbReference>
<gene>
    <name evidence="9" type="ORF">EIB71_09535</name>
</gene>
<evidence type="ECO:0000256" key="4">
    <source>
        <dbReference type="ARBA" id="ARBA00022475"/>
    </source>
</evidence>
<evidence type="ECO:0000256" key="6">
    <source>
        <dbReference type="ARBA" id="ARBA00022989"/>
    </source>
</evidence>
<proteinExistence type="inferred from homology"/>
<dbReference type="InterPro" id="IPR001036">
    <property type="entry name" value="Acrflvin-R"/>
</dbReference>
<dbReference type="Gene3D" id="3.30.2090.10">
    <property type="entry name" value="Multidrug efflux transporter AcrB TolC docking domain, DN and DC subdomains"/>
    <property type="match status" value="2"/>
</dbReference>
<feature type="transmembrane region" description="Helical" evidence="8">
    <location>
        <begin position="394"/>
        <end position="417"/>
    </location>
</feature>
<accession>A0ABM7CA53</accession>
<dbReference type="Pfam" id="PF00873">
    <property type="entry name" value="ACR_tran"/>
    <property type="match status" value="1"/>
</dbReference>
<keyword evidence="4" id="KW-1003">Cell membrane</keyword>
<sequence>MLNKIINFSIKNKLIIILMTLGWIVYGIVELRKLPIDAVPDITDNQVQLITSSPSLGAPDIERFITFPLEQAMNNIQGIKQMRSFSRFGLSVVTIVFEEDVDLYLARQQVSERLQNVSKDIPLSLGVPEMAPISTGLGEIYQYVIRPKTGYEHRFSAMELRTIQDWIVRRQLLGTDGVADVASFGGNLKQYEVAVNPAQLKSMGVTMQEVFTALENNNQNTGGAYIEKGPMILYIRTEGLMGKIHDIEKTVVKNLPDGTPILIENLAKVQYGSAIRYGAMTYNGKSEVAGAVVMMMKGANSNKVIENVKLRIEEIKKTLPEGVVIEPFLDRTKMVNNAINTVSKNLIEGALIVIFVLVVFLGNLRAGLIVSSVIPLSMLFAFIMMNMFGVSGNLMSLGALDFGLIVDGAVIIVEAILHRLHGPTLQDKSFLTSEEMDKTVQSSAGKMMNSAVFGQIIILMVYLPILTLEGVEGKMFKPMAQTVIFALLGAFILSLTYVPMMSALFLSKKISHEKNYADRMMQKLEGIYDKMLKKVLKYQNPLFFGVLGLFVISLFIMTRLGGEFIPTLPEGDFAVDTRVLPGSNLKTSTDAVLKSQQILLKKFPEIEKVVGKTGSSEIPTDPMPIDASDMMIILKPRKEWTSAKSYDELSEKMSAELKKYLIGVTYSFQYPVNMRFNELMTGARQDVVCKIFGENLDSLKIYADKLGEISKKIVGAENIYVESVSGLPQIVIEYNRAALSQYGLRIGDVNIMVNTAFAGQSAGSVFEEEKKFDLVVRLDGELRKNLEDVKNLLIPTPNGVEIPLSAVAQVDLKESVNQIQREEAHRRIIVGFNVKNRDIQSTVTDLQKAVDKELKLPVGYTIKYGGTFENLQQAQKRLGIAVPVSLALILLLLYFAFSSVKYGLIIFTTIPLSAIGGILSLWLRGMNFSISAGVGFIALFGVAVLNGIVLIAEFNRQKEINPDLNEVVRIGGKMRLRPVLMTALVASLGFLPMALSQGEGAEVQRPLATVVIGGLVLATFLTLFILPTVYIWFEKNFPQRKKTLTTDE</sequence>
<dbReference type="SUPFAM" id="SSF82693">
    <property type="entry name" value="Multidrug efflux transporter AcrB pore domain, PN1, PN2, PC1 and PC2 subdomains"/>
    <property type="match status" value="2"/>
</dbReference>
<feature type="transmembrane region" description="Helical" evidence="8">
    <location>
        <begin position="1007"/>
        <end position="1033"/>
    </location>
</feature>
<dbReference type="InterPro" id="IPR027463">
    <property type="entry name" value="AcrB_DN_DC_subdom"/>
</dbReference>
<feature type="transmembrane region" description="Helical" evidence="8">
    <location>
        <begin position="976"/>
        <end position="995"/>
    </location>
</feature>
<evidence type="ECO:0000313" key="9">
    <source>
        <dbReference type="EMBL" id="AZI67893.1"/>
    </source>
</evidence>
<evidence type="ECO:0000256" key="2">
    <source>
        <dbReference type="ARBA" id="ARBA00010942"/>
    </source>
</evidence>
<evidence type="ECO:0000256" key="7">
    <source>
        <dbReference type="ARBA" id="ARBA00023136"/>
    </source>
</evidence>
<keyword evidence="3" id="KW-0813">Transport</keyword>
<organism evidence="9 10">
    <name type="scientific">Kaistella daneshvariae</name>
    <dbReference type="NCBI Taxonomy" id="2487074"/>
    <lineage>
        <taxon>Bacteria</taxon>
        <taxon>Pseudomonadati</taxon>
        <taxon>Bacteroidota</taxon>
        <taxon>Flavobacteriia</taxon>
        <taxon>Flavobacteriales</taxon>
        <taxon>Weeksellaceae</taxon>
        <taxon>Chryseobacterium group</taxon>
        <taxon>Kaistella</taxon>
    </lineage>
</organism>
<keyword evidence="6 8" id="KW-1133">Transmembrane helix</keyword>
<dbReference type="PRINTS" id="PR00702">
    <property type="entry name" value="ACRIFLAVINRP"/>
</dbReference>
<name>A0ABM7CA53_9FLAO</name>
<comment type="subcellular location">
    <subcellularLocation>
        <location evidence="1">Cell membrane</location>
        <topology evidence="1">Multi-pass membrane protein</topology>
    </subcellularLocation>
</comment>
<feature type="transmembrane region" description="Helical" evidence="8">
    <location>
        <begin position="904"/>
        <end position="923"/>
    </location>
</feature>
<reference evidence="9 10" key="1">
    <citation type="submission" date="2018-11" db="EMBL/GenBank/DDBJ databases">
        <title>Proposal to divide the Flavobacteriaceae and reorganize its genera based on Amino Acid Identity values calculated from whole genome sequences.</title>
        <authorList>
            <person name="Nicholson A.C."/>
            <person name="Gulvik C.A."/>
            <person name="Whitney A.M."/>
            <person name="Humrighouse B.W."/>
            <person name="Bell M."/>
            <person name="Holmes B."/>
            <person name="Steigerwalt A.G."/>
            <person name="Villarma A."/>
            <person name="Sheth M."/>
            <person name="Batra D."/>
            <person name="Pryor J."/>
            <person name="Bernardet J.-F."/>
            <person name="Hugo C."/>
            <person name="Kampfer P."/>
            <person name="Newman J.D."/>
            <person name="McQuiston J.R."/>
        </authorList>
    </citation>
    <scope>NUCLEOTIDE SEQUENCE [LARGE SCALE GENOMIC DNA]</scope>
    <source>
        <strain evidence="9 10">H3001</strain>
    </source>
</reference>
<evidence type="ECO:0000313" key="10">
    <source>
        <dbReference type="Proteomes" id="UP000274483"/>
    </source>
</evidence>
<dbReference type="EMBL" id="CP034158">
    <property type="protein sequence ID" value="AZI67893.1"/>
    <property type="molecule type" value="Genomic_DNA"/>
</dbReference>
<evidence type="ECO:0000256" key="3">
    <source>
        <dbReference type="ARBA" id="ARBA00022448"/>
    </source>
</evidence>
<feature type="transmembrane region" description="Helical" evidence="8">
    <location>
        <begin position="368"/>
        <end position="388"/>
    </location>
</feature>
<dbReference type="SUPFAM" id="SSF82866">
    <property type="entry name" value="Multidrug efflux transporter AcrB transmembrane domain"/>
    <property type="match status" value="2"/>
</dbReference>
<evidence type="ECO:0000256" key="8">
    <source>
        <dbReference type="SAM" id="Phobius"/>
    </source>
</evidence>
<feature type="transmembrane region" description="Helical" evidence="8">
    <location>
        <begin position="483"/>
        <end position="506"/>
    </location>
</feature>
<dbReference type="PANTHER" id="PTHR32063">
    <property type="match status" value="1"/>
</dbReference>
<dbReference type="Gene3D" id="3.30.70.1440">
    <property type="entry name" value="Multidrug efflux transporter AcrB pore domain"/>
    <property type="match status" value="1"/>
</dbReference>
<keyword evidence="5 8" id="KW-0812">Transmembrane</keyword>
<feature type="transmembrane region" description="Helical" evidence="8">
    <location>
        <begin position="929"/>
        <end position="955"/>
    </location>
</feature>
<dbReference type="Gene3D" id="1.20.1640.10">
    <property type="entry name" value="Multidrug efflux transporter AcrB transmembrane domain"/>
    <property type="match status" value="2"/>
</dbReference>
<comment type="similarity">
    <text evidence="2">Belongs to the resistance-nodulation-cell division (RND) (TC 2.A.6) family.</text>
</comment>
<feature type="transmembrane region" description="Helical" evidence="8">
    <location>
        <begin position="12"/>
        <end position="29"/>
    </location>
</feature>
<feature type="transmembrane region" description="Helical" evidence="8">
    <location>
        <begin position="541"/>
        <end position="560"/>
    </location>
</feature>
<dbReference type="SUPFAM" id="SSF82714">
    <property type="entry name" value="Multidrug efflux transporter AcrB TolC docking domain, DN and DC subdomains"/>
    <property type="match status" value="2"/>
</dbReference>
<dbReference type="InterPro" id="IPR004763">
    <property type="entry name" value="CusA-like"/>
</dbReference>
<keyword evidence="7 8" id="KW-0472">Membrane</keyword>
<dbReference type="PANTHER" id="PTHR32063:SF24">
    <property type="entry name" value="CATION EFFLUX SYSTEM (ACRB_ACRD_ACRF FAMILY)"/>
    <property type="match status" value="1"/>
</dbReference>